<dbReference type="GO" id="GO:0007017">
    <property type="term" value="P:microtubule-based process"/>
    <property type="evidence" value="ECO:0007669"/>
    <property type="project" value="InterPro"/>
</dbReference>
<comment type="caution">
    <text evidence="5">The sequence shown here is derived from an EMBL/GenBank/DDBJ whole genome shotgun (WGS) entry which is preliminary data.</text>
</comment>
<protein>
    <submittedName>
        <fullName evidence="5">Uncharacterized protein</fullName>
    </submittedName>
</protein>
<dbReference type="Gene3D" id="3.40.50.1440">
    <property type="entry name" value="Tubulin/FtsZ, GTPase domain"/>
    <property type="match status" value="1"/>
</dbReference>
<dbReference type="GO" id="GO:0005525">
    <property type="term" value="F:GTP binding"/>
    <property type="evidence" value="ECO:0007669"/>
    <property type="project" value="UniProtKB-KW"/>
</dbReference>
<name>A0AAD9UFB6_RIDPI</name>
<dbReference type="SUPFAM" id="SSF55307">
    <property type="entry name" value="Tubulin C-terminal domain-like"/>
    <property type="match status" value="1"/>
</dbReference>
<proteinExistence type="inferred from homology"/>
<organism evidence="5 6">
    <name type="scientific">Ridgeia piscesae</name>
    <name type="common">Tubeworm</name>
    <dbReference type="NCBI Taxonomy" id="27915"/>
    <lineage>
        <taxon>Eukaryota</taxon>
        <taxon>Metazoa</taxon>
        <taxon>Spiralia</taxon>
        <taxon>Lophotrochozoa</taxon>
        <taxon>Annelida</taxon>
        <taxon>Polychaeta</taxon>
        <taxon>Sedentaria</taxon>
        <taxon>Canalipalpata</taxon>
        <taxon>Sabellida</taxon>
        <taxon>Siboglinidae</taxon>
        <taxon>Ridgeia</taxon>
    </lineage>
</organism>
<dbReference type="EMBL" id="JAODUO010000173">
    <property type="protein sequence ID" value="KAK2187236.1"/>
    <property type="molecule type" value="Genomic_DNA"/>
</dbReference>
<evidence type="ECO:0000256" key="4">
    <source>
        <dbReference type="ARBA" id="ARBA00023134"/>
    </source>
</evidence>
<evidence type="ECO:0000256" key="3">
    <source>
        <dbReference type="ARBA" id="ARBA00022741"/>
    </source>
</evidence>
<dbReference type="GO" id="GO:0005874">
    <property type="term" value="C:microtubule"/>
    <property type="evidence" value="ECO:0007669"/>
    <property type="project" value="UniProtKB-KW"/>
</dbReference>
<dbReference type="PRINTS" id="PR01224">
    <property type="entry name" value="DELTATUBULIN"/>
</dbReference>
<accession>A0AAD9UFB6</accession>
<comment type="similarity">
    <text evidence="1">Belongs to the tubulin family.</text>
</comment>
<evidence type="ECO:0000313" key="6">
    <source>
        <dbReference type="Proteomes" id="UP001209878"/>
    </source>
</evidence>
<evidence type="ECO:0000256" key="2">
    <source>
        <dbReference type="ARBA" id="ARBA00022701"/>
    </source>
</evidence>
<keyword evidence="6" id="KW-1185">Reference proteome</keyword>
<keyword evidence="4" id="KW-0342">GTP-binding</keyword>
<dbReference type="InterPro" id="IPR023123">
    <property type="entry name" value="Tubulin_C"/>
</dbReference>
<dbReference type="GO" id="GO:0005200">
    <property type="term" value="F:structural constituent of cytoskeleton"/>
    <property type="evidence" value="ECO:0007669"/>
    <property type="project" value="InterPro"/>
</dbReference>
<dbReference type="InterPro" id="IPR000217">
    <property type="entry name" value="Tubulin"/>
</dbReference>
<dbReference type="InterPro" id="IPR008280">
    <property type="entry name" value="Tub_FtsZ_C"/>
</dbReference>
<dbReference type="AlphaFoldDB" id="A0AAD9UFB6"/>
<keyword evidence="2" id="KW-0493">Microtubule</keyword>
<dbReference type="InterPro" id="IPR036525">
    <property type="entry name" value="Tubulin/FtsZ_GTPase_sf"/>
</dbReference>
<sequence length="241" mass="27427">MQNDTLQQICTKLLDIKKVSVQDLNKVISHTMASVLQPVYDSTDHSSWSSPVTGHLGSLLEHLVAQPEYKLLSVRGIPLIADKSMQFSSYQWRGLLKHLTQMLIADAPMEEGIDWNIDTRCAPEKINRSLATVLILRGHDLQQIDTSSFQQSHLYTSWMPPDATFKQWAHPRPFCNYDRSAVLLSNSKSTVNPMVNLMAKAWSMFASRAYVHQYMKHGLTEDDFLDSFAGLEQIISNYKKL</sequence>
<keyword evidence="3" id="KW-0547">Nucleotide-binding</keyword>
<evidence type="ECO:0000256" key="1">
    <source>
        <dbReference type="ARBA" id="ARBA00009636"/>
    </source>
</evidence>
<dbReference type="InterPro" id="IPR002967">
    <property type="entry name" value="Delta_tubulin"/>
</dbReference>
<dbReference type="Proteomes" id="UP001209878">
    <property type="component" value="Unassembled WGS sequence"/>
</dbReference>
<dbReference type="PANTHER" id="PTHR11588">
    <property type="entry name" value="TUBULIN"/>
    <property type="match status" value="1"/>
</dbReference>
<evidence type="ECO:0000313" key="5">
    <source>
        <dbReference type="EMBL" id="KAK2187236.1"/>
    </source>
</evidence>
<dbReference type="Gene3D" id="1.10.287.600">
    <property type="entry name" value="Helix hairpin bin"/>
    <property type="match status" value="1"/>
</dbReference>
<reference evidence="5" key="1">
    <citation type="journal article" date="2023" name="Mol. Biol. Evol.">
        <title>Third-Generation Sequencing Reveals the Adaptive Role of the Epigenome in Three Deep-Sea Polychaetes.</title>
        <authorList>
            <person name="Perez M."/>
            <person name="Aroh O."/>
            <person name="Sun Y."/>
            <person name="Lan Y."/>
            <person name="Juniper S.K."/>
            <person name="Young C.R."/>
            <person name="Angers B."/>
            <person name="Qian P.Y."/>
        </authorList>
    </citation>
    <scope>NUCLEOTIDE SEQUENCE</scope>
    <source>
        <strain evidence="5">R07B-5</strain>
    </source>
</reference>
<gene>
    <name evidence="5" type="ORF">NP493_172g02018</name>
</gene>